<proteinExistence type="predicted"/>
<reference evidence="2 3" key="1">
    <citation type="submission" date="2024-09" db="EMBL/GenBank/DDBJ databases">
        <title>Itraconazole resistance in Madurella fahalii resulting from another homologue of gene encoding cytochrome P450 14-alpha sterol demethylase (CYP51).</title>
        <authorList>
            <person name="Yoshioka I."/>
            <person name="Fahal A.H."/>
            <person name="Kaneko S."/>
            <person name="Yaguchi T."/>
        </authorList>
    </citation>
    <scope>NUCLEOTIDE SEQUENCE [LARGE SCALE GENOMIC DNA]</scope>
    <source>
        <strain evidence="2 3">IFM 68171</strain>
    </source>
</reference>
<dbReference type="Proteomes" id="UP001628179">
    <property type="component" value="Unassembled WGS sequence"/>
</dbReference>
<evidence type="ECO:0000256" key="1">
    <source>
        <dbReference type="SAM" id="MobiDB-lite"/>
    </source>
</evidence>
<feature type="region of interest" description="Disordered" evidence="1">
    <location>
        <begin position="157"/>
        <end position="206"/>
    </location>
</feature>
<gene>
    <name evidence="2" type="ORF">MFIFM68171_01020</name>
</gene>
<protein>
    <submittedName>
        <fullName evidence="2">Uncharacterized protein</fullName>
    </submittedName>
</protein>
<evidence type="ECO:0000313" key="2">
    <source>
        <dbReference type="EMBL" id="GAB1310810.1"/>
    </source>
</evidence>
<name>A0ABQ0FZ65_9PEZI</name>
<dbReference type="EMBL" id="BAAFSV010000001">
    <property type="protein sequence ID" value="GAB1310810.1"/>
    <property type="molecule type" value="Genomic_DNA"/>
</dbReference>
<evidence type="ECO:0000313" key="3">
    <source>
        <dbReference type="Proteomes" id="UP001628179"/>
    </source>
</evidence>
<feature type="compositionally biased region" description="Acidic residues" evidence="1">
    <location>
        <begin position="163"/>
        <end position="190"/>
    </location>
</feature>
<feature type="compositionally biased region" description="Pro residues" evidence="1">
    <location>
        <begin position="55"/>
        <end position="82"/>
    </location>
</feature>
<dbReference type="GeneID" id="98171765"/>
<organism evidence="2 3">
    <name type="scientific">Madurella fahalii</name>
    <dbReference type="NCBI Taxonomy" id="1157608"/>
    <lineage>
        <taxon>Eukaryota</taxon>
        <taxon>Fungi</taxon>
        <taxon>Dikarya</taxon>
        <taxon>Ascomycota</taxon>
        <taxon>Pezizomycotina</taxon>
        <taxon>Sordariomycetes</taxon>
        <taxon>Sordariomycetidae</taxon>
        <taxon>Sordariales</taxon>
        <taxon>Sordariales incertae sedis</taxon>
        <taxon>Madurella</taxon>
    </lineage>
</organism>
<sequence>MDQQRPNYPWLPLAWAARGQGAGQGARQGTPSPAAQNDNEERGRDVARGRLIPLPIFPQGPAPDRPLPPIPQEQTPPPPPPGLSVAEREVILHWIHATAFPEDCEPAGALGEDEYFEEQGGQVWVEDRSVPSAPRDRGSTSLRDLFELIEIIEGRCLYPELEAPAEEEEDDEDEDEDEDEENEEDEEGGDFQDTWPARPPSETGLGLWLAANRKALAGKNHPFTN</sequence>
<dbReference type="RefSeq" id="XP_070912543.1">
    <property type="nucleotide sequence ID" value="XM_071056442.1"/>
</dbReference>
<feature type="compositionally biased region" description="Basic and acidic residues" evidence="1">
    <location>
        <begin position="39"/>
        <end position="48"/>
    </location>
</feature>
<accession>A0ABQ0FZ65</accession>
<feature type="region of interest" description="Disordered" evidence="1">
    <location>
        <begin position="1"/>
        <end position="86"/>
    </location>
</feature>
<comment type="caution">
    <text evidence="2">The sequence shown here is derived from an EMBL/GenBank/DDBJ whole genome shotgun (WGS) entry which is preliminary data.</text>
</comment>
<keyword evidence="3" id="KW-1185">Reference proteome</keyword>